<sequence>MQSMLNLRAIHGVPICLSGITNPLSLSKEIQDHDRRRKDMRKQRSLAREGVHANQEFIGTQTNFVVEIKGGDLDDILNDLSLDFTAKAA</sequence>
<dbReference type="Proteomes" id="UP001497480">
    <property type="component" value="Unassembled WGS sequence"/>
</dbReference>
<evidence type="ECO:0000313" key="2">
    <source>
        <dbReference type="Proteomes" id="UP001497480"/>
    </source>
</evidence>
<comment type="caution">
    <text evidence="1">The sequence shown here is derived from an EMBL/GenBank/DDBJ whole genome shotgun (WGS) entry which is preliminary data.</text>
</comment>
<accession>A0AAV1W4Q1</accession>
<keyword evidence="2" id="KW-1185">Reference proteome</keyword>
<name>A0AAV1W4Q1_LUPLU</name>
<organism evidence="1 2">
    <name type="scientific">Lupinus luteus</name>
    <name type="common">European yellow lupine</name>
    <dbReference type="NCBI Taxonomy" id="3873"/>
    <lineage>
        <taxon>Eukaryota</taxon>
        <taxon>Viridiplantae</taxon>
        <taxon>Streptophyta</taxon>
        <taxon>Embryophyta</taxon>
        <taxon>Tracheophyta</taxon>
        <taxon>Spermatophyta</taxon>
        <taxon>Magnoliopsida</taxon>
        <taxon>eudicotyledons</taxon>
        <taxon>Gunneridae</taxon>
        <taxon>Pentapetalae</taxon>
        <taxon>rosids</taxon>
        <taxon>fabids</taxon>
        <taxon>Fabales</taxon>
        <taxon>Fabaceae</taxon>
        <taxon>Papilionoideae</taxon>
        <taxon>50 kb inversion clade</taxon>
        <taxon>genistoids sensu lato</taxon>
        <taxon>core genistoids</taxon>
        <taxon>Genisteae</taxon>
        <taxon>Lupinus</taxon>
    </lineage>
</organism>
<dbReference type="AlphaFoldDB" id="A0AAV1W4Q1"/>
<protein>
    <submittedName>
        <fullName evidence="1">Uncharacterized protein</fullName>
    </submittedName>
</protein>
<reference evidence="1 2" key="1">
    <citation type="submission" date="2024-03" db="EMBL/GenBank/DDBJ databases">
        <authorList>
            <person name="Martinez-Hernandez J."/>
        </authorList>
    </citation>
    <scope>NUCLEOTIDE SEQUENCE [LARGE SCALE GENOMIC DNA]</scope>
</reference>
<dbReference type="EMBL" id="CAXHTB010000003">
    <property type="protein sequence ID" value="CAL0304096.1"/>
    <property type="molecule type" value="Genomic_DNA"/>
</dbReference>
<proteinExistence type="predicted"/>
<gene>
    <name evidence="1" type="ORF">LLUT_LOCUS5156</name>
</gene>
<evidence type="ECO:0000313" key="1">
    <source>
        <dbReference type="EMBL" id="CAL0304096.1"/>
    </source>
</evidence>